<gene>
    <name evidence="2" type="ORF">GGD88_003084</name>
</gene>
<dbReference type="Gene3D" id="3.30.750.24">
    <property type="entry name" value="STAS domain"/>
    <property type="match status" value="1"/>
</dbReference>
<reference evidence="2 3" key="1">
    <citation type="submission" date="2020-08" db="EMBL/GenBank/DDBJ databases">
        <title>Genome sequencing of Purple Non-Sulfur Bacteria from various extreme environments.</title>
        <authorList>
            <person name="Mayer M."/>
        </authorList>
    </citation>
    <scope>NUCLEOTIDE SEQUENCE [LARGE SCALE GENOMIC DNA]</scope>
    <source>
        <strain evidence="2 3">JA135</strain>
    </source>
</reference>
<dbReference type="CDD" id="cd07043">
    <property type="entry name" value="STAS_anti-anti-sigma_factors"/>
    <property type="match status" value="1"/>
</dbReference>
<dbReference type="Pfam" id="PF01740">
    <property type="entry name" value="STAS"/>
    <property type="match status" value="1"/>
</dbReference>
<feature type="domain" description="STAS" evidence="1">
    <location>
        <begin position="2"/>
        <end position="102"/>
    </location>
</feature>
<sequence>MTTHVIERTGDTLVVRLHHRLTHRATAQFHEVLARLENSPVRHCDMHLDSLDFIDSQGLGLLLTAGRIAQDRAMGLRLVSPRGEVKERLEFVRMGEVVEIAY</sequence>
<evidence type="ECO:0000313" key="3">
    <source>
        <dbReference type="Proteomes" id="UP000555728"/>
    </source>
</evidence>
<name>A0A7W6S354_9PROT</name>
<dbReference type="Proteomes" id="UP000555728">
    <property type="component" value="Unassembled WGS sequence"/>
</dbReference>
<dbReference type="PROSITE" id="PS50801">
    <property type="entry name" value="STAS"/>
    <property type="match status" value="1"/>
</dbReference>
<dbReference type="SUPFAM" id="SSF52091">
    <property type="entry name" value="SpoIIaa-like"/>
    <property type="match status" value="1"/>
</dbReference>
<keyword evidence="3" id="KW-1185">Reference proteome</keyword>
<proteinExistence type="predicted"/>
<dbReference type="GO" id="GO:0043856">
    <property type="term" value="F:anti-sigma factor antagonist activity"/>
    <property type="evidence" value="ECO:0007669"/>
    <property type="project" value="TreeGrafter"/>
</dbReference>
<protein>
    <submittedName>
        <fullName evidence="2">Anti-anti-sigma factor</fullName>
    </submittedName>
</protein>
<accession>A0A7W6S354</accession>
<evidence type="ECO:0000313" key="2">
    <source>
        <dbReference type="EMBL" id="MBB4287337.1"/>
    </source>
</evidence>
<dbReference type="RefSeq" id="WP_184436978.1">
    <property type="nucleotide sequence ID" value="NZ_JACIGI010000034.1"/>
</dbReference>
<organism evidence="2 3">
    <name type="scientific">Roseospira goensis</name>
    <dbReference type="NCBI Taxonomy" id="391922"/>
    <lineage>
        <taxon>Bacteria</taxon>
        <taxon>Pseudomonadati</taxon>
        <taxon>Pseudomonadota</taxon>
        <taxon>Alphaproteobacteria</taxon>
        <taxon>Rhodospirillales</taxon>
        <taxon>Rhodospirillaceae</taxon>
        <taxon>Roseospira</taxon>
    </lineage>
</organism>
<dbReference type="EMBL" id="JACIGI010000034">
    <property type="protein sequence ID" value="MBB4287337.1"/>
    <property type="molecule type" value="Genomic_DNA"/>
</dbReference>
<dbReference type="PANTHER" id="PTHR33495">
    <property type="entry name" value="ANTI-SIGMA FACTOR ANTAGONIST TM_1081-RELATED-RELATED"/>
    <property type="match status" value="1"/>
</dbReference>
<evidence type="ECO:0000259" key="1">
    <source>
        <dbReference type="PROSITE" id="PS50801"/>
    </source>
</evidence>
<dbReference type="AlphaFoldDB" id="A0A7W6S354"/>
<dbReference type="InterPro" id="IPR002645">
    <property type="entry name" value="STAS_dom"/>
</dbReference>
<dbReference type="InterPro" id="IPR036513">
    <property type="entry name" value="STAS_dom_sf"/>
</dbReference>
<comment type="caution">
    <text evidence="2">The sequence shown here is derived from an EMBL/GenBank/DDBJ whole genome shotgun (WGS) entry which is preliminary data.</text>
</comment>
<dbReference type="PANTHER" id="PTHR33495:SF2">
    <property type="entry name" value="ANTI-SIGMA FACTOR ANTAGONIST TM_1081-RELATED"/>
    <property type="match status" value="1"/>
</dbReference>